<proteinExistence type="predicted"/>
<comment type="caution">
    <text evidence="1">The sequence shown here is derived from an EMBL/GenBank/DDBJ whole genome shotgun (WGS) entry which is preliminary data.</text>
</comment>
<dbReference type="AlphaFoldDB" id="A0AA88NBT6"/>
<accession>A0AA88NBT6</accession>
<reference evidence="1" key="1">
    <citation type="submission" date="2023-08" db="EMBL/GenBank/DDBJ databases">
        <title>Pelteobagrus vachellii genome.</title>
        <authorList>
            <person name="Liu H."/>
        </authorList>
    </citation>
    <scope>NUCLEOTIDE SEQUENCE</scope>
    <source>
        <strain evidence="1">PRFRI_2022a</strain>
        <tissue evidence="1">Muscle</tissue>
    </source>
</reference>
<protein>
    <submittedName>
        <fullName evidence="1">Uncharacterized protein</fullName>
    </submittedName>
</protein>
<organism evidence="1 2">
    <name type="scientific">Tachysurus vachellii</name>
    <name type="common">Darkbarbel catfish</name>
    <name type="synonym">Pelteobagrus vachellii</name>
    <dbReference type="NCBI Taxonomy" id="175792"/>
    <lineage>
        <taxon>Eukaryota</taxon>
        <taxon>Metazoa</taxon>
        <taxon>Chordata</taxon>
        <taxon>Craniata</taxon>
        <taxon>Vertebrata</taxon>
        <taxon>Euteleostomi</taxon>
        <taxon>Actinopterygii</taxon>
        <taxon>Neopterygii</taxon>
        <taxon>Teleostei</taxon>
        <taxon>Ostariophysi</taxon>
        <taxon>Siluriformes</taxon>
        <taxon>Bagridae</taxon>
        <taxon>Tachysurus</taxon>
    </lineage>
</organism>
<name>A0AA88NBT6_TACVA</name>
<dbReference type="EMBL" id="JAVHJS010000007">
    <property type="protein sequence ID" value="KAK2852940.1"/>
    <property type="molecule type" value="Genomic_DNA"/>
</dbReference>
<keyword evidence="2" id="KW-1185">Reference proteome</keyword>
<gene>
    <name evidence="1" type="ORF">Q7C36_008141</name>
</gene>
<dbReference type="Proteomes" id="UP001187315">
    <property type="component" value="Unassembled WGS sequence"/>
</dbReference>
<evidence type="ECO:0000313" key="1">
    <source>
        <dbReference type="EMBL" id="KAK2852940.1"/>
    </source>
</evidence>
<sequence length="160" mass="18156">MQRTQPRMASLDSCELRRCQTRRSAADRWTAAVETLLLKNRAALLANLLPSNRRSTERIKRKTAGILGRLEKETVKQEKTDHPEVGGKPWLTCWCCGEAGCPVMKVGVLVRIPNVPQAASIEPEGPWWIQNFNKPVACYYPFKLLEGNLDHFQVTICFPH</sequence>
<evidence type="ECO:0000313" key="2">
    <source>
        <dbReference type="Proteomes" id="UP001187315"/>
    </source>
</evidence>